<dbReference type="EMBL" id="FR824200">
    <property type="protein sequence ID" value="CCA22468.1"/>
    <property type="molecule type" value="Genomic_DNA"/>
</dbReference>
<dbReference type="SUPFAM" id="SSF57756">
    <property type="entry name" value="Retrovirus zinc finger-like domains"/>
    <property type="match status" value="1"/>
</dbReference>
<dbReference type="SUPFAM" id="SSF53098">
    <property type="entry name" value="Ribonuclease H-like"/>
    <property type="match status" value="1"/>
</dbReference>
<evidence type="ECO:0000313" key="4">
    <source>
        <dbReference type="EMBL" id="CCA22468.1"/>
    </source>
</evidence>
<dbReference type="InterPro" id="IPR039537">
    <property type="entry name" value="Retrotran_Ty1/copia-like"/>
</dbReference>
<evidence type="ECO:0000259" key="2">
    <source>
        <dbReference type="PROSITE" id="PS50158"/>
    </source>
</evidence>
<reference evidence="4" key="2">
    <citation type="submission" date="2011-02" db="EMBL/GenBank/DDBJ databases">
        <authorList>
            <person name="MacLean D."/>
        </authorList>
    </citation>
    <scope>NUCLEOTIDE SEQUENCE</scope>
</reference>
<dbReference type="InterPro" id="IPR001584">
    <property type="entry name" value="Integrase_cat-core"/>
</dbReference>
<dbReference type="InterPro" id="IPR036875">
    <property type="entry name" value="Znf_CCHC_sf"/>
</dbReference>
<dbReference type="GO" id="GO:0015074">
    <property type="term" value="P:DNA integration"/>
    <property type="evidence" value="ECO:0007669"/>
    <property type="project" value="InterPro"/>
</dbReference>
<keyword evidence="1" id="KW-0862">Zinc</keyword>
<dbReference type="PROSITE" id="PS50994">
    <property type="entry name" value="INTEGRASE"/>
    <property type="match status" value="1"/>
</dbReference>
<dbReference type="InterPro" id="IPR012337">
    <property type="entry name" value="RNaseH-like_sf"/>
</dbReference>
<dbReference type="SMART" id="SM00343">
    <property type="entry name" value="ZnF_C2HC"/>
    <property type="match status" value="1"/>
</dbReference>
<proteinExistence type="predicted"/>
<dbReference type="HOGENOM" id="CLU_018221_0_0_1"/>
<dbReference type="PROSITE" id="PS50158">
    <property type="entry name" value="ZF_CCHC"/>
    <property type="match status" value="1"/>
</dbReference>
<evidence type="ECO:0000259" key="3">
    <source>
        <dbReference type="PROSITE" id="PS50994"/>
    </source>
</evidence>
<keyword evidence="1" id="KW-0863">Zinc-finger</keyword>
<dbReference type="Gene3D" id="4.10.60.10">
    <property type="entry name" value="Zinc finger, CCHC-type"/>
    <property type="match status" value="1"/>
</dbReference>
<dbReference type="GO" id="GO:0003676">
    <property type="term" value="F:nucleic acid binding"/>
    <property type="evidence" value="ECO:0007669"/>
    <property type="project" value="InterPro"/>
</dbReference>
<accession>F0WMD7</accession>
<feature type="domain" description="Integrase catalytic" evidence="3">
    <location>
        <begin position="394"/>
        <end position="585"/>
    </location>
</feature>
<evidence type="ECO:0000256" key="1">
    <source>
        <dbReference type="PROSITE-ProRule" id="PRU00047"/>
    </source>
</evidence>
<keyword evidence="1" id="KW-0479">Metal-binding</keyword>
<dbReference type="PANTHER" id="PTHR42648:SF28">
    <property type="entry name" value="TRANSPOSON-ENCODED PROTEIN WITH RIBONUCLEASE H-LIKE AND RETROVIRUS ZINC FINGER-LIKE DOMAINS"/>
    <property type="match status" value="1"/>
</dbReference>
<protein>
    <submittedName>
        <fullName evidence="4">Mitochondrial Carrier (MC) Family putative</fullName>
    </submittedName>
</protein>
<gene>
    <name evidence="4" type="primary">AlNc14C155G7633</name>
    <name evidence="4" type="ORF">ALNC14_086110</name>
</gene>
<reference evidence="4" key="1">
    <citation type="journal article" date="2011" name="PLoS Biol.">
        <title>Gene gain and loss during evolution of obligate parasitism in the white rust pathogen of Arabidopsis thaliana.</title>
        <authorList>
            <person name="Kemen E."/>
            <person name="Gardiner A."/>
            <person name="Schultz-Larsen T."/>
            <person name="Kemen A.C."/>
            <person name="Balmuth A.L."/>
            <person name="Robert-Seilaniantz A."/>
            <person name="Bailey K."/>
            <person name="Holub E."/>
            <person name="Studholme D.J."/>
            <person name="Maclean D."/>
            <person name="Jones J.D."/>
        </authorList>
    </citation>
    <scope>NUCLEOTIDE SEQUENCE</scope>
</reference>
<dbReference type="PANTHER" id="PTHR42648">
    <property type="entry name" value="TRANSPOSASE, PUTATIVE-RELATED"/>
    <property type="match status" value="1"/>
</dbReference>
<dbReference type="InterPro" id="IPR057670">
    <property type="entry name" value="SH3_retrovirus"/>
</dbReference>
<organism evidence="4">
    <name type="scientific">Albugo laibachii Nc14</name>
    <dbReference type="NCBI Taxonomy" id="890382"/>
    <lineage>
        <taxon>Eukaryota</taxon>
        <taxon>Sar</taxon>
        <taxon>Stramenopiles</taxon>
        <taxon>Oomycota</taxon>
        <taxon>Peronosporomycetes</taxon>
        <taxon>Albuginales</taxon>
        <taxon>Albuginaceae</taxon>
        <taxon>Albugo</taxon>
    </lineage>
</organism>
<name>F0WMD7_9STRA</name>
<dbReference type="Pfam" id="PF25597">
    <property type="entry name" value="SH3_retrovirus"/>
    <property type="match status" value="1"/>
</dbReference>
<dbReference type="Gene3D" id="3.30.420.10">
    <property type="entry name" value="Ribonuclease H-like superfamily/Ribonuclease H"/>
    <property type="match status" value="1"/>
</dbReference>
<feature type="domain" description="CCHC-type" evidence="2">
    <location>
        <begin position="308"/>
        <end position="323"/>
    </location>
</feature>
<dbReference type="InterPro" id="IPR001878">
    <property type="entry name" value="Znf_CCHC"/>
</dbReference>
<dbReference type="InterPro" id="IPR036397">
    <property type="entry name" value="RNaseH_sf"/>
</dbReference>
<dbReference type="AlphaFoldDB" id="F0WMD7"/>
<dbReference type="Pfam" id="PF00098">
    <property type="entry name" value="zf-CCHC"/>
    <property type="match status" value="1"/>
</dbReference>
<sequence length="820" mass="92940">MLSVGYFYHLNPFRHRVDKREDVGSQDLVPYLLDGVIELLDRVELASIGLDVAVHVSPEVLYWIEVGIKEGSGMRRSFVQAMQNDALDGPNHIQFPAARDMQLAIQPFDGRETYSGLGAPFTQWGYRFLRQLSHAQQASGGIWSEEVKLDCLGRHLSGRALTYYEQQVTQWMTQCSSVEEVMDRINEVFRLSITRTQVTRAFTAKNSSGRSWNEHFLFLSAVSEAVGVEDDMLLESVIKYANPEFKQALMARVNTMREDTRRQAEELCHFAQLMDSDSINNAPREAKRWMRDRISAIRETKPKKEINCYSCGKSGHMKRECRNKNSSNNEDIVLGIGSKDSRGQETEKARKECNECCILPNGKEMKMGLTGSVKIIATVNGLQRNVLLNDVQHAKNLPWNIVSYGKLEAKGCKLKYQADGSRAVQRTSDGAIVPITPRDRRGNRYLVNFIDYKSNYYRVFLAKPKAEAAAKKFQEFLVYFDKRFSCTIHILHTDGGGEYKNVELFCKEAEVRRQISEAENQASNGKAERMQRTITNLVWSMIFGSSLALYFWVDAAEYVTYILNRSPTRANKGRQSPLKVITGKDTSLVDVVAFGSPCMVRIRAGKNSLAKPSERGAVIGKCDETKGYKVYLPNTNTVIVTQHVTNVKAMLEGPNEHARVYQKDMGSVDMAAREDTKAGRESFATATRKRPDVTKKRQHSVSLSTMEAEFVAASKAAQELLGARELFKELKINVKEPMILWMDNQAAISQQYMDKRIIAPTYVHTSKMLADLHTKEFLTPRFLQLRDLWQLRNWTLQVEDDTNSSATTKEGVLKGPKIKL</sequence>
<dbReference type="CDD" id="cd09272">
    <property type="entry name" value="RNase_HI_RT_Ty1"/>
    <property type="match status" value="1"/>
</dbReference>
<dbReference type="GO" id="GO:0008270">
    <property type="term" value="F:zinc ion binding"/>
    <property type="evidence" value="ECO:0007669"/>
    <property type="project" value="UniProtKB-KW"/>
</dbReference>